<sequence length="115" mass="13027">MTDSAITERLKILIAAEREALLKGDFDRLSDLMDEKQGIAEELANRPLTQGELQPLRDGLRRNQELFDHAMAGLRNVAARLGDLNRVRRATDTYDAKGRRQTIDTPAANRLERRA</sequence>
<dbReference type="EMBL" id="FXYF01000001">
    <property type="protein sequence ID" value="SMX32203.1"/>
    <property type="molecule type" value="Genomic_DNA"/>
</dbReference>
<dbReference type="InterPro" id="IPR036679">
    <property type="entry name" value="FlgN-like_sf"/>
</dbReference>
<feature type="region of interest" description="Disordered" evidence="1">
    <location>
        <begin position="92"/>
        <end position="115"/>
    </location>
</feature>
<keyword evidence="3" id="KW-1185">Reference proteome</keyword>
<accession>A0A238JP39</accession>
<protein>
    <submittedName>
        <fullName evidence="2">FlgN protein</fullName>
    </submittedName>
</protein>
<dbReference type="RefSeq" id="WP_094019079.1">
    <property type="nucleotide sequence ID" value="NZ_FXYF01000001.1"/>
</dbReference>
<feature type="compositionally biased region" description="Basic and acidic residues" evidence="1">
    <location>
        <begin position="92"/>
        <end position="102"/>
    </location>
</feature>
<organism evidence="2 3">
    <name type="scientific">Maliponia aquimaris</name>
    <dbReference type="NCBI Taxonomy" id="1673631"/>
    <lineage>
        <taxon>Bacteria</taxon>
        <taxon>Pseudomonadati</taxon>
        <taxon>Pseudomonadota</taxon>
        <taxon>Alphaproteobacteria</taxon>
        <taxon>Rhodobacterales</taxon>
        <taxon>Paracoccaceae</taxon>
        <taxon>Maliponia</taxon>
    </lineage>
</organism>
<dbReference type="GO" id="GO:0044780">
    <property type="term" value="P:bacterial-type flagellum assembly"/>
    <property type="evidence" value="ECO:0007669"/>
    <property type="project" value="InterPro"/>
</dbReference>
<name>A0A238JP39_9RHOB</name>
<evidence type="ECO:0000256" key="1">
    <source>
        <dbReference type="SAM" id="MobiDB-lite"/>
    </source>
</evidence>
<dbReference type="Proteomes" id="UP000207598">
    <property type="component" value="Unassembled WGS sequence"/>
</dbReference>
<dbReference type="OrthoDB" id="7862860at2"/>
<evidence type="ECO:0000313" key="2">
    <source>
        <dbReference type="EMBL" id="SMX32203.1"/>
    </source>
</evidence>
<evidence type="ECO:0000313" key="3">
    <source>
        <dbReference type="Proteomes" id="UP000207598"/>
    </source>
</evidence>
<gene>
    <name evidence="2" type="ORF">MAA8898_00179</name>
</gene>
<proteinExistence type="predicted"/>
<dbReference type="SUPFAM" id="SSF140566">
    <property type="entry name" value="FlgN-like"/>
    <property type="match status" value="1"/>
</dbReference>
<dbReference type="AlphaFoldDB" id="A0A238JP39"/>
<reference evidence="2 3" key="1">
    <citation type="submission" date="2017-05" db="EMBL/GenBank/DDBJ databases">
        <authorList>
            <person name="Song R."/>
            <person name="Chenine A.L."/>
            <person name="Ruprecht R.M."/>
        </authorList>
    </citation>
    <scope>NUCLEOTIDE SEQUENCE [LARGE SCALE GENOMIC DNA]</scope>
    <source>
        <strain evidence="2 3">CECT 8898</strain>
    </source>
</reference>